<evidence type="ECO:0000256" key="2">
    <source>
        <dbReference type="ARBA" id="ARBA00022801"/>
    </source>
</evidence>
<dbReference type="RefSeq" id="WP_119359881.1">
    <property type="nucleotide sequence ID" value="NZ_QWKZ01000031.1"/>
</dbReference>
<dbReference type="PANTHER" id="PTHR11070:SF45">
    <property type="entry name" value="DNA 3'-5' HELICASE"/>
    <property type="match status" value="1"/>
</dbReference>
<dbReference type="Proteomes" id="UP000265800">
    <property type="component" value="Unassembled WGS sequence"/>
</dbReference>
<evidence type="ECO:0000256" key="4">
    <source>
        <dbReference type="ARBA" id="ARBA00022840"/>
    </source>
</evidence>
<dbReference type="GO" id="GO:0003677">
    <property type="term" value="F:DNA binding"/>
    <property type="evidence" value="ECO:0007669"/>
    <property type="project" value="InterPro"/>
</dbReference>
<keyword evidence="12" id="KW-1185">Reference proteome</keyword>
<name>A0A399EV63_9DEIN</name>
<dbReference type="EMBL" id="QWKZ01000031">
    <property type="protein sequence ID" value="RIH86522.1"/>
    <property type="molecule type" value="Genomic_DNA"/>
</dbReference>
<dbReference type="InterPro" id="IPR000212">
    <property type="entry name" value="DNA_helicase_UvrD/REP"/>
</dbReference>
<dbReference type="PANTHER" id="PTHR11070">
    <property type="entry name" value="UVRD / RECB / PCRA DNA HELICASE FAMILY MEMBER"/>
    <property type="match status" value="1"/>
</dbReference>
<dbReference type="Gene3D" id="3.40.50.300">
    <property type="entry name" value="P-loop containing nucleotide triphosphate hydrolases"/>
    <property type="match status" value="2"/>
</dbReference>
<evidence type="ECO:0000313" key="11">
    <source>
        <dbReference type="EMBL" id="RIH86522.1"/>
    </source>
</evidence>
<evidence type="ECO:0000256" key="5">
    <source>
        <dbReference type="ARBA" id="ARBA00023235"/>
    </source>
</evidence>
<dbReference type="Pfam" id="PF00580">
    <property type="entry name" value="UvrD-helicase"/>
    <property type="match status" value="1"/>
</dbReference>
<proteinExistence type="predicted"/>
<feature type="domain" description="UvrD-like helicase ATP-binding" evidence="10">
    <location>
        <begin position="222"/>
        <end position="487"/>
    </location>
</feature>
<evidence type="ECO:0000256" key="9">
    <source>
        <dbReference type="PROSITE-ProRule" id="PRU00560"/>
    </source>
</evidence>
<keyword evidence="5" id="KW-0413">Isomerase</keyword>
<comment type="catalytic activity">
    <reaction evidence="8">
        <text>ATP + H2O = ADP + phosphate + H(+)</text>
        <dbReference type="Rhea" id="RHEA:13065"/>
        <dbReference type="ChEBI" id="CHEBI:15377"/>
        <dbReference type="ChEBI" id="CHEBI:15378"/>
        <dbReference type="ChEBI" id="CHEBI:30616"/>
        <dbReference type="ChEBI" id="CHEBI:43474"/>
        <dbReference type="ChEBI" id="CHEBI:456216"/>
        <dbReference type="EC" id="5.6.2.4"/>
    </reaction>
</comment>
<dbReference type="InterPro" id="IPR014016">
    <property type="entry name" value="UvrD-like_ATP-bd"/>
</dbReference>
<dbReference type="Gene3D" id="3.30.2310.20">
    <property type="entry name" value="RelE-like"/>
    <property type="match status" value="1"/>
</dbReference>
<dbReference type="GO" id="GO:0005524">
    <property type="term" value="F:ATP binding"/>
    <property type="evidence" value="ECO:0007669"/>
    <property type="project" value="UniProtKB-UniRule"/>
</dbReference>
<dbReference type="InterPro" id="IPR035093">
    <property type="entry name" value="RelE/ParE_toxin_dom_sf"/>
</dbReference>
<sequence>MQQAITNDFLKALASLTSTEQELILDAVNLFAQNPQHPGLKLHRLDKLKNKGFWSIYVNKDIRIILYKDSSGPWILAYVDHHDDAYRWAETHRAEVHPRNGVLQIFRTVEVTQVEPRIVQPLIGHHSEEYLLDLGVPPSYIKPLLLVEDEERFLELISGLPQDVQERLLDLAARKPVIPPPKVATTEEWLRHPLARQHFYLLESLDELRRALNYPWEQWMLFLHPAQREAVERVFQGPARVVGPAGTGKTVVALHRTAQLARRYPGTSILLTSFNRYLASRLKAALRLLLGELPPNLTIENIHGLARRWYEEHIGPIQLATEKDYASHLQDAARQLSHEPSFLLSEFSFADEWGLYAWEAYRDFPRTGRGIPLTARERMKLFGVFQEVWAALEAKGSLTFNGLLHRLRDKAERGTLPRFRAVVVDEAQDLGPAELMLVRAIVEEAPDNLFFALDPGQRIYKGPLSWQALGLEVRGRSIRLRVNYRTTREIATIAEKVLPPSLEGEVREVLSLLRGPEPEIRQFPTQKACEEGLLTWVRWLLERGTQPEEIGVLVRIWHLADALENAFRKAHIPVTRLSDKEVLEGGVRLGTVHSAKGLEFRAVAVFGANKGFFPLEAQLRKAPSEKDREEVLEKEENLLYVAFSRAREHLWVGYWDEPSPFLPTG</sequence>
<evidence type="ECO:0000256" key="6">
    <source>
        <dbReference type="ARBA" id="ARBA00034617"/>
    </source>
</evidence>
<evidence type="ECO:0000256" key="3">
    <source>
        <dbReference type="ARBA" id="ARBA00022806"/>
    </source>
</evidence>
<dbReference type="InterPro" id="IPR014017">
    <property type="entry name" value="DNA_helicase_UvrD-like_C"/>
</dbReference>
<dbReference type="GO" id="GO:0005829">
    <property type="term" value="C:cytosol"/>
    <property type="evidence" value="ECO:0007669"/>
    <property type="project" value="TreeGrafter"/>
</dbReference>
<keyword evidence="2 9" id="KW-0378">Hydrolase</keyword>
<dbReference type="GO" id="GO:0043138">
    <property type="term" value="F:3'-5' DNA helicase activity"/>
    <property type="evidence" value="ECO:0007669"/>
    <property type="project" value="UniProtKB-EC"/>
</dbReference>
<dbReference type="PROSITE" id="PS51198">
    <property type="entry name" value="UVRD_HELICASE_ATP_BIND"/>
    <property type="match status" value="1"/>
</dbReference>
<dbReference type="SUPFAM" id="SSF52540">
    <property type="entry name" value="P-loop containing nucleoside triphosphate hydrolases"/>
    <property type="match status" value="1"/>
</dbReference>
<dbReference type="Pfam" id="PF13361">
    <property type="entry name" value="UvrD_C"/>
    <property type="match status" value="1"/>
</dbReference>
<comment type="caution">
    <text evidence="11">The sequence shown here is derived from an EMBL/GenBank/DDBJ whole genome shotgun (WGS) entry which is preliminary data.</text>
</comment>
<evidence type="ECO:0000256" key="1">
    <source>
        <dbReference type="ARBA" id="ARBA00022741"/>
    </source>
</evidence>
<dbReference type="OrthoDB" id="9787585at2"/>
<dbReference type="GO" id="GO:0000725">
    <property type="term" value="P:recombinational repair"/>
    <property type="evidence" value="ECO:0007669"/>
    <property type="project" value="TreeGrafter"/>
</dbReference>
<evidence type="ECO:0000256" key="7">
    <source>
        <dbReference type="ARBA" id="ARBA00034808"/>
    </source>
</evidence>
<evidence type="ECO:0000256" key="8">
    <source>
        <dbReference type="ARBA" id="ARBA00048988"/>
    </source>
</evidence>
<keyword evidence="4 9" id="KW-0067">ATP-binding</keyword>
<dbReference type="InterPro" id="IPR027417">
    <property type="entry name" value="P-loop_NTPase"/>
</dbReference>
<protein>
    <recommendedName>
        <fullName evidence="7">DNA 3'-5' helicase</fullName>
        <ecNumber evidence="7">5.6.2.4</ecNumber>
    </recommendedName>
</protein>
<evidence type="ECO:0000313" key="12">
    <source>
        <dbReference type="Proteomes" id="UP000265800"/>
    </source>
</evidence>
<dbReference type="EC" id="5.6.2.4" evidence="7"/>
<dbReference type="GO" id="GO:0016887">
    <property type="term" value="F:ATP hydrolysis activity"/>
    <property type="evidence" value="ECO:0007669"/>
    <property type="project" value="RHEA"/>
</dbReference>
<dbReference type="SUPFAM" id="SSF143011">
    <property type="entry name" value="RelE-like"/>
    <property type="match status" value="1"/>
</dbReference>
<keyword evidence="1 9" id="KW-0547">Nucleotide-binding</keyword>
<comment type="catalytic activity">
    <reaction evidence="6">
        <text>Couples ATP hydrolysis with the unwinding of duplex DNA by translocating in the 3'-5' direction.</text>
        <dbReference type="EC" id="5.6.2.4"/>
    </reaction>
</comment>
<evidence type="ECO:0000259" key="10">
    <source>
        <dbReference type="PROSITE" id="PS51198"/>
    </source>
</evidence>
<gene>
    <name evidence="11" type="primary">helD</name>
    <name evidence="11" type="ORF">Mlute_01227</name>
</gene>
<reference evidence="11 12" key="1">
    <citation type="submission" date="2018-08" db="EMBL/GenBank/DDBJ databases">
        <title>Meiothermus luteus KCTC 52599 genome sequencing project.</title>
        <authorList>
            <person name="Da Costa M.S."/>
            <person name="Albuquerque L."/>
            <person name="Raposo P."/>
            <person name="Froufe H.J.C."/>
            <person name="Barroso C.S."/>
            <person name="Egas C."/>
        </authorList>
    </citation>
    <scope>NUCLEOTIDE SEQUENCE [LARGE SCALE GENOMIC DNA]</scope>
    <source>
        <strain evidence="11 12">KCTC 52599</strain>
    </source>
</reference>
<feature type="binding site" evidence="9">
    <location>
        <begin position="243"/>
        <end position="250"/>
    </location>
    <ligand>
        <name>ATP</name>
        <dbReference type="ChEBI" id="CHEBI:30616"/>
    </ligand>
</feature>
<dbReference type="AlphaFoldDB" id="A0A399EV63"/>
<keyword evidence="3 9" id="KW-0347">Helicase</keyword>
<organism evidence="11 12">
    <name type="scientific">Meiothermus luteus</name>
    <dbReference type="NCBI Taxonomy" id="2026184"/>
    <lineage>
        <taxon>Bacteria</taxon>
        <taxon>Thermotogati</taxon>
        <taxon>Deinococcota</taxon>
        <taxon>Deinococci</taxon>
        <taxon>Thermales</taxon>
        <taxon>Thermaceae</taxon>
        <taxon>Meiothermus</taxon>
    </lineage>
</organism>
<accession>A0A399EV63</accession>